<comment type="caution">
    <text evidence="1">The sequence shown here is derived from an EMBL/GenBank/DDBJ whole genome shotgun (WGS) entry which is preliminary data.</text>
</comment>
<dbReference type="Proteomes" id="UP000236527">
    <property type="component" value="Unassembled WGS sequence"/>
</dbReference>
<organism evidence="1 2">
    <name type="scientific">Nostoc cycadae WK-1</name>
    <dbReference type="NCBI Taxonomy" id="1861711"/>
    <lineage>
        <taxon>Bacteria</taxon>
        <taxon>Bacillati</taxon>
        <taxon>Cyanobacteriota</taxon>
        <taxon>Cyanophyceae</taxon>
        <taxon>Nostocales</taxon>
        <taxon>Nostocaceae</taxon>
        <taxon>Nostoc</taxon>
    </lineage>
</organism>
<name>A0A2H6LLI7_9NOSO</name>
<dbReference type="EMBL" id="BDGE01000069">
    <property type="protein sequence ID" value="GBE94083.1"/>
    <property type="molecule type" value="Genomic_DNA"/>
</dbReference>
<accession>A0A2H6LLI7</accession>
<sequence>MAEMEVRGQVGDRVEMAATVKIKPLLSMVHQLTSIYQVKMAMMGKTVKMVIALTAVINQRREIVIFMQPMALRVVMVVKVEMGEMAVLSRPITLI</sequence>
<evidence type="ECO:0000313" key="2">
    <source>
        <dbReference type="Proteomes" id="UP000236527"/>
    </source>
</evidence>
<proteinExistence type="predicted"/>
<gene>
    <name evidence="1" type="ORF">NCWK1_3851</name>
</gene>
<keyword evidence="2" id="KW-1185">Reference proteome</keyword>
<evidence type="ECO:0000313" key="1">
    <source>
        <dbReference type="EMBL" id="GBE94083.1"/>
    </source>
</evidence>
<protein>
    <submittedName>
        <fullName evidence="1">Asparagine synthase</fullName>
    </submittedName>
</protein>
<dbReference type="AlphaFoldDB" id="A0A2H6LLI7"/>
<reference evidence="2" key="1">
    <citation type="journal article" date="2018" name="Genome Announc.">
        <title>Draft Genome Sequence of the Nitrogen-Fixing and Hormogonia-Inducing Cyanobacterium Nostoc cycadae Strain WK-1, Isolated from the Coralloid Roots of Cycas revoluta.</title>
        <authorList>
            <person name="Kanesaki Y."/>
            <person name="Hirose M."/>
            <person name="Hirose Y."/>
            <person name="Fujisawa T."/>
            <person name="Nakamura Y."/>
            <person name="Watanabe S."/>
            <person name="Matsunaga S."/>
            <person name="Uchida H."/>
            <person name="Murakami A."/>
        </authorList>
    </citation>
    <scope>NUCLEOTIDE SEQUENCE [LARGE SCALE GENOMIC DNA]</scope>
    <source>
        <strain evidence="2">WK-1</strain>
    </source>
</reference>